<gene>
    <name evidence="2" type="ORF">GmarT_34210</name>
</gene>
<organism evidence="2 3">
    <name type="scientific">Gimesia maris</name>
    <dbReference type="NCBI Taxonomy" id="122"/>
    <lineage>
        <taxon>Bacteria</taxon>
        <taxon>Pseudomonadati</taxon>
        <taxon>Planctomycetota</taxon>
        <taxon>Planctomycetia</taxon>
        <taxon>Planctomycetales</taxon>
        <taxon>Planctomycetaceae</taxon>
        <taxon>Gimesia</taxon>
    </lineage>
</organism>
<reference evidence="2 3" key="1">
    <citation type="submission" date="2019-08" db="EMBL/GenBank/DDBJ databases">
        <title>Deep-cultivation of Planctomycetes and their phenomic and genomic characterization uncovers novel biology.</title>
        <authorList>
            <person name="Wiegand S."/>
            <person name="Jogler M."/>
            <person name="Boedeker C."/>
            <person name="Pinto D."/>
            <person name="Vollmers J."/>
            <person name="Rivas-Marin E."/>
            <person name="Kohn T."/>
            <person name="Peeters S.H."/>
            <person name="Heuer A."/>
            <person name="Rast P."/>
            <person name="Oberbeckmann S."/>
            <person name="Bunk B."/>
            <person name="Jeske O."/>
            <person name="Meyerdierks A."/>
            <person name="Storesund J.E."/>
            <person name="Kallscheuer N."/>
            <person name="Luecker S."/>
            <person name="Lage O.M."/>
            <person name="Pohl T."/>
            <person name="Merkel B.J."/>
            <person name="Hornburger P."/>
            <person name="Mueller R.-W."/>
            <person name="Bruemmer F."/>
            <person name="Labrenz M."/>
            <person name="Spormann A.M."/>
            <person name="Op den Camp H."/>
            <person name="Overmann J."/>
            <person name="Amann R."/>
            <person name="Jetten M.S.M."/>
            <person name="Mascher T."/>
            <person name="Medema M.H."/>
            <person name="Devos D.P."/>
            <person name="Kaster A.-K."/>
            <person name="Ovreas L."/>
            <person name="Rohde M."/>
            <person name="Galperin M.Y."/>
            <person name="Jogler C."/>
        </authorList>
    </citation>
    <scope>NUCLEOTIDE SEQUENCE [LARGE SCALE GENOMIC DNA]</scope>
    <source>
        <strain evidence="2 3">DSM 8797</strain>
    </source>
</reference>
<keyword evidence="1" id="KW-0472">Membrane</keyword>
<proteinExistence type="predicted"/>
<evidence type="ECO:0000256" key="1">
    <source>
        <dbReference type="SAM" id="Phobius"/>
    </source>
</evidence>
<evidence type="ECO:0000313" key="2">
    <source>
        <dbReference type="EMBL" id="QEG17539.1"/>
    </source>
</evidence>
<keyword evidence="1" id="KW-1133">Transmembrane helix</keyword>
<dbReference type="EMBL" id="CP042910">
    <property type="protein sequence ID" value="QEG17539.1"/>
    <property type="molecule type" value="Genomic_DNA"/>
</dbReference>
<dbReference type="RefSeq" id="WP_002647463.1">
    <property type="nucleotide sequence ID" value="NZ_CP042910.1"/>
</dbReference>
<evidence type="ECO:0008006" key="4">
    <source>
        <dbReference type="Google" id="ProtNLM"/>
    </source>
</evidence>
<sequence>MFGIANTQNAIKITADNLWIRRKGVLMTTEIYLVLFPAIITGIFTLGAVYLTNKQNNHRVKSQQRHEFEISRENIYRDKLEELYTLFNKHSIQLLAHCNNRMNVMDGRTTYIEAFEAEAEYFKSQPITFERLEMLVDLYSPSLRDGLKNYFQARDSIADIIQDHKIKSEQGEIDGEQHYQSMVSNIDHLNSVIIQFKSMIAAQSLPR</sequence>
<keyword evidence="3" id="KW-1185">Reference proteome</keyword>
<protein>
    <recommendedName>
        <fullName evidence="4">CHASE3 domain-containing protein</fullName>
    </recommendedName>
</protein>
<feature type="transmembrane region" description="Helical" evidence="1">
    <location>
        <begin position="31"/>
        <end position="51"/>
    </location>
</feature>
<name>A0ABX5YPD4_9PLAN</name>
<dbReference type="GeneID" id="98647932"/>
<accession>A0ABX5YPD4</accession>
<keyword evidence="1" id="KW-0812">Transmembrane</keyword>
<dbReference type="Proteomes" id="UP000322887">
    <property type="component" value="Chromosome"/>
</dbReference>
<evidence type="ECO:0000313" key="3">
    <source>
        <dbReference type="Proteomes" id="UP000322887"/>
    </source>
</evidence>